<dbReference type="SUPFAM" id="SSF47598">
    <property type="entry name" value="Ribbon-helix-helix"/>
    <property type="match status" value="1"/>
</dbReference>
<dbReference type="AlphaFoldDB" id="A0A1H2ZKB2"/>
<accession>A0A1H2ZKB2</accession>
<dbReference type="InterPro" id="IPR010985">
    <property type="entry name" value="Ribbon_hlx_hlx"/>
</dbReference>
<keyword evidence="2" id="KW-1185">Reference proteome</keyword>
<dbReference type="STRING" id="589385.SAMN05421504_102562"/>
<dbReference type="Proteomes" id="UP000199515">
    <property type="component" value="Unassembled WGS sequence"/>
</dbReference>
<evidence type="ECO:0000313" key="2">
    <source>
        <dbReference type="Proteomes" id="UP000199515"/>
    </source>
</evidence>
<organism evidence="1 2">
    <name type="scientific">Amycolatopsis xylanica</name>
    <dbReference type="NCBI Taxonomy" id="589385"/>
    <lineage>
        <taxon>Bacteria</taxon>
        <taxon>Bacillati</taxon>
        <taxon>Actinomycetota</taxon>
        <taxon>Actinomycetes</taxon>
        <taxon>Pseudonocardiales</taxon>
        <taxon>Pseudonocardiaceae</taxon>
        <taxon>Amycolatopsis</taxon>
    </lineage>
</organism>
<evidence type="ECO:0000313" key="1">
    <source>
        <dbReference type="EMBL" id="SDX17836.1"/>
    </source>
</evidence>
<protein>
    <submittedName>
        <fullName evidence="1">Ribbon-helix-helix protein, copG family</fullName>
    </submittedName>
</protein>
<gene>
    <name evidence="1" type="ORF">SAMN05421504_102562</name>
</gene>
<sequence>MTEAADRARRRAIRAEYAEEEAEAGEAEALENAQTVLSVRIPKQLAEELKEQAAAEHIGTSALVRKILTKTVHARLEEPPLTEERVEMIARRVFRELREG</sequence>
<reference evidence="1 2" key="1">
    <citation type="submission" date="2016-10" db="EMBL/GenBank/DDBJ databases">
        <authorList>
            <person name="de Groot N.N."/>
        </authorList>
    </citation>
    <scope>NUCLEOTIDE SEQUENCE [LARGE SCALE GENOMIC DNA]</scope>
    <source>
        <strain evidence="1 2">CPCC 202699</strain>
    </source>
</reference>
<dbReference type="RefSeq" id="WP_091288428.1">
    <property type="nucleotide sequence ID" value="NZ_FNON01000002.1"/>
</dbReference>
<dbReference type="EMBL" id="FNON01000002">
    <property type="protein sequence ID" value="SDX17836.1"/>
    <property type="molecule type" value="Genomic_DNA"/>
</dbReference>
<proteinExistence type="predicted"/>
<name>A0A1H2ZKB2_9PSEU</name>
<dbReference type="GO" id="GO:0006355">
    <property type="term" value="P:regulation of DNA-templated transcription"/>
    <property type="evidence" value="ECO:0007669"/>
    <property type="project" value="InterPro"/>
</dbReference>
<dbReference type="OrthoDB" id="5196497at2"/>